<dbReference type="EMBL" id="JFBT01000001">
    <property type="protein sequence ID" value="EXG81535.1"/>
    <property type="molecule type" value="Genomic_DNA"/>
</dbReference>
<dbReference type="GO" id="GO:0003924">
    <property type="term" value="F:GTPase activity"/>
    <property type="evidence" value="ECO:0007669"/>
    <property type="project" value="InterPro"/>
</dbReference>
<sequence>MKSLRVATAGSVDDGKSTLVGRLLYDSKATFTDQLAAVEQASRDRGEELNLALLTDGLRAEREQGITIDVAYRYFATPKRSFVIADTPGHIQYTRNMVTGASTADLALILVDAVNGLTEQSRRHAFLASLLGVPHVVLCVNKMDLVGWSAARFEEISADFTNFAARLEVPDLSVVPVSALLGDNVVHRGANMPWYEGLPLLHHLEQVHVASDRNLIDARFPVQYVVRSPGFRGYAGTLGGGVLRPGDEVVALPGGFTTTVRALWGPGGVRLDEAFAPQAVTVQLADEIDVGRGDLLCRPGNRPHVGTDLDALVCWFSERGALDVGGRYVLRHTTRETRARVGTLEYRLDVNTLHRDPDATELRLNQIGRVRLHTQTPLSYDPYRRNRATGGFILVDEVTNETVAAGMITGPAVASSSVRWHSSGVTRDDRATRGGTVWLTGLPASGKSSVAVELERRLVAAGRPAYLLDGDNLRHGLSADLGFSREDRAENVRRVGEVAKLFADSGAIAVVSLVSPYRADRDAVRAAHREAGLPFHEVFVDTPVEVCASRDPKGLYARGEPGLTGVDAPYEAPFTPEAVLRPGDGDPATMAAAIADLLENQRLQAGEGAADQRGSHHVE</sequence>
<keyword evidence="12" id="KW-0597">Phosphoprotein</keyword>
<accession>A0A010YMU1</accession>
<dbReference type="Proteomes" id="UP000021053">
    <property type="component" value="Unassembled WGS sequence"/>
</dbReference>
<proteinExistence type="inferred from homology"/>
<feature type="binding site" evidence="12">
    <location>
        <begin position="441"/>
        <end position="448"/>
    </location>
    <ligand>
        <name>ATP</name>
        <dbReference type="ChEBI" id="CHEBI:30616"/>
    </ligand>
</feature>
<keyword evidence="5 12" id="KW-0808">Transferase</keyword>
<keyword evidence="15" id="KW-1185">Reference proteome</keyword>
<evidence type="ECO:0000256" key="10">
    <source>
        <dbReference type="ARBA" id="ARBA00023268"/>
    </source>
</evidence>
<dbReference type="GO" id="GO:0005525">
    <property type="term" value="F:GTP binding"/>
    <property type="evidence" value="ECO:0007669"/>
    <property type="project" value="UniProtKB-KW"/>
</dbReference>
<keyword evidence="6 14" id="KW-0548">Nucleotidyltransferase</keyword>
<evidence type="ECO:0000256" key="2">
    <source>
        <dbReference type="ARBA" id="ARBA00002357"/>
    </source>
</evidence>
<dbReference type="SUPFAM" id="SSF50465">
    <property type="entry name" value="EF-Tu/eEF-1alpha/eIF2-gamma C-terminal domain"/>
    <property type="match status" value="1"/>
</dbReference>
<gene>
    <name evidence="12" type="primary">cysC</name>
    <name evidence="14" type="ORF">CryarDRAFT_2651</name>
</gene>
<dbReference type="InterPro" id="IPR054696">
    <property type="entry name" value="GTP-eEF1A_C"/>
</dbReference>
<dbReference type="PATRIC" id="fig|927661.3.peg.2615"/>
<evidence type="ECO:0000256" key="4">
    <source>
        <dbReference type="ARBA" id="ARBA00007237"/>
    </source>
</evidence>
<dbReference type="GO" id="GO:0070814">
    <property type="term" value="P:hydrogen sulfide biosynthetic process"/>
    <property type="evidence" value="ECO:0007669"/>
    <property type="project" value="UniProtKB-UniRule"/>
</dbReference>
<dbReference type="SUPFAM" id="SSF50447">
    <property type="entry name" value="Translation proteins"/>
    <property type="match status" value="1"/>
</dbReference>
<dbReference type="OrthoDB" id="9804504at2"/>
<dbReference type="GO" id="GO:0000103">
    <property type="term" value="P:sulfate assimilation"/>
    <property type="evidence" value="ECO:0007669"/>
    <property type="project" value="UniProtKB-UniRule"/>
</dbReference>
<protein>
    <recommendedName>
        <fullName evidence="12">Adenylyl-sulfate kinase</fullName>
        <ecNumber evidence="12">2.7.1.25</ecNumber>
    </recommendedName>
    <alternativeName>
        <fullName evidence="12">APS kinase</fullName>
    </alternativeName>
    <alternativeName>
        <fullName evidence="12">ATP adenosine-5'-phosphosulfate 3'-phosphotransferase</fullName>
    </alternativeName>
    <alternativeName>
        <fullName evidence="12">Adenosine-5'-phosphosulfate kinase</fullName>
    </alternativeName>
</protein>
<dbReference type="PANTHER" id="PTHR23115">
    <property type="entry name" value="TRANSLATION FACTOR"/>
    <property type="match status" value="1"/>
</dbReference>
<dbReference type="GO" id="GO:0005524">
    <property type="term" value="F:ATP binding"/>
    <property type="evidence" value="ECO:0007669"/>
    <property type="project" value="UniProtKB-UniRule"/>
</dbReference>
<comment type="similarity">
    <text evidence="3">In the C-terminal section; belongs to the APS kinase family.</text>
</comment>
<dbReference type="NCBIfam" id="TIGR00455">
    <property type="entry name" value="apsK"/>
    <property type="match status" value="1"/>
</dbReference>
<comment type="similarity">
    <text evidence="12">Belongs to the APS kinase family.</text>
</comment>
<evidence type="ECO:0000256" key="8">
    <source>
        <dbReference type="ARBA" id="ARBA00022840"/>
    </source>
</evidence>
<comment type="catalytic activity">
    <reaction evidence="1 12">
        <text>adenosine 5'-phosphosulfate + ATP = 3'-phosphoadenylyl sulfate + ADP + H(+)</text>
        <dbReference type="Rhea" id="RHEA:24152"/>
        <dbReference type="ChEBI" id="CHEBI:15378"/>
        <dbReference type="ChEBI" id="CHEBI:30616"/>
        <dbReference type="ChEBI" id="CHEBI:58243"/>
        <dbReference type="ChEBI" id="CHEBI:58339"/>
        <dbReference type="ChEBI" id="CHEBI:456216"/>
        <dbReference type="EC" id="2.7.1.25"/>
    </reaction>
</comment>
<evidence type="ECO:0000313" key="14">
    <source>
        <dbReference type="EMBL" id="EXG81535.1"/>
    </source>
</evidence>
<dbReference type="GO" id="GO:0004781">
    <property type="term" value="F:sulfate adenylyltransferase (ATP) activity"/>
    <property type="evidence" value="ECO:0007669"/>
    <property type="project" value="UniProtKB-EC"/>
</dbReference>
<dbReference type="PRINTS" id="PR00315">
    <property type="entry name" value="ELONGATNFCT"/>
</dbReference>
<evidence type="ECO:0000256" key="7">
    <source>
        <dbReference type="ARBA" id="ARBA00022741"/>
    </source>
</evidence>
<dbReference type="InterPro" id="IPR044139">
    <property type="entry name" value="CysN_NoDQ_III"/>
</dbReference>
<keyword evidence="8 12" id="KW-0067">ATP-binding</keyword>
<dbReference type="InterPro" id="IPR000795">
    <property type="entry name" value="T_Tr_GTP-bd_dom"/>
</dbReference>
<keyword evidence="7 12" id="KW-0547">Nucleotide-binding</keyword>
<dbReference type="AlphaFoldDB" id="A0A010YMU1"/>
<dbReference type="PROSITE" id="PS51722">
    <property type="entry name" value="G_TR_2"/>
    <property type="match status" value="1"/>
</dbReference>
<keyword evidence="9" id="KW-0342">GTP-binding</keyword>
<comment type="similarity">
    <text evidence="4">In the N-terminal section; belongs to the TRAFAC class translation factor GTPase superfamily. Classic translation factor GTPase family. CysN/NodQ subfamily.</text>
</comment>
<comment type="pathway">
    <text evidence="12">Sulfur metabolism; hydrogen sulfide biosynthesis; sulfite from sulfate: step 2/3.</text>
</comment>
<comment type="function">
    <text evidence="12">Catalyzes the synthesis of activated sulfate.</text>
</comment>
<evidence type="ECO:0000256" key="5">
    <source>
        <dbReference type="ARBA" id="ARBA00022679"/>
    </source>
</evidence>
<comment type="catalytic activity">
    <reaction evidence="11">
        <text>sulfate + ATP + H(+) = adenosine 5'-phosphosulfate + diphosphate</text>
        <dbReference type="Rhea" id="RHEA:18133"/>
        <dbReference type="ChEBI" id="CHEBI:15378"/>
        <dbReference type="ChEBI" id="CHEBI:16189"/>
        <dbReference type="ChEBI" id="CHEBI:30616"/>
        <dbReference type="ChEBI" id="CHEBI:33019"/>
        <dbReference type="ChEBI" id="CHEBI:58243"/>
        <dbReference type="EC" id="2.7.7.4"/>
    </reaction>
</comment>
<dbReference type="EC" id="2.7.1.25" evidence="12"/>
<dbReference type="GO" id="GO:0004020">
    <property type="term" value="F:adenylylsulfate kinase activity"/>
    <property type="evidence" value="ECO:0007669"/>
    <property type="project" value="UniProtKB-UniRule"/>
</dbReference>
<organism evidence="14 15">
    <name type="scientific">Cryptosporangium arvum DSM 44712</name>
    <dbReference type="NCBI Taxonomy" id="927661"/>
    <lineage>
        <taxon>Bacteria</taxon>
        <taxon>Bacillati</taxon>
        <taxon>Actinomycetota</taxon>
        <taxon>Actinomycetes</taxon>
        <taxon>Cryptosporangiales</taxon>
        <taxon>Cryptosporangiaceae</taxon>
        <taxon>Cryptosporangium</taxon>
    </lineage>
</organism>
<dbReference type="InterPro" id="IPR027417">
    <property type="entry name" value="P-loop_NTPase"/>
</dbReference>
<reference evidence="14 15" key="1">
    <citation type="submission" date="2013-07" db="EMBL/GenBank/DDBJ databases">
        <authorList>
            <consortium name="DOE Joint Genome Institute"/>
            <person name="Eisen J."/>
            <person name="Huntemann M."/>
            <person name="Han J."/>
            <person name="Chen A."/>
            <person name="Kyrpides N."/>
            <person name="Mavromatis K."/>
            <person name="Markowitz V."/>
            <person name="Palaniappan K."/>
            <person name="Ivanova N."/>
            <person name="Schaumberg A."/>
            <person name="Pati A."/>
            <person name="Liolios K."/>
            <person name="Nordberg H.P."/>
            <person name="Cantor M.N."/>
            <person name="Hua S.X."/>
            <person name="Woyke T."/>
        </authorList>
    </citation>
    <scope>NUCLEOTIDE SEQUENCE [LARGE SCALE GENOMIC DNA]</scope>
    <source>
        <strain evidence="14 15">DSM 44712</strain>
    </source>
</reference>
<dbReference type="Gene3D" id="2.40.30.10">
    <property type="entry name" value="Translation factors"/>
    <property type="match status" value="2"/>
</dbReference>
<dbReference type="InterPro" id="IPR031157">
    <property type="entry name" value="G_TR_CS"/>
</dbReference>
<evidence type="ECO:0000313" key="15">
    <source>
        <dbReference type="Proteomes" id="UP000021053"/>
    </source>
</evidence>
<feature type="active site" description="Phosphoserine intermediate" evidence="12">
    <location>
        <position position="515"/>
    </location>
</feature>
<name>A0A010YMU1_9ACTN</name>
<comment type="caution">
    <text evidence="14">The sequence shown here is derived from an EMBL/GenBank/DDBJ whole genome shotgun (WGS) entry which is preliminary data.</text>
</comment>
<dbReference type="InterPro" id="IPR009001">
    <property type="entry name" value="Transl_elong_EF1A/Init_IF2_C"/>
</dbReference>
<dbReference type="HOGENOM" id="CLU_007265_5_3_11"/>
<evidence type="ECO:0000256" key="11">
    <source>
        <dbReference type="ARBA" id="ARBA00049370"/>
    </source>
</evidence>
<evidence type="ECO:0000256" key="1">
    <source>
        <dbReference type="ARBA" id="ARBA00001823"/>
    </source>
</evidence>
<evidence type="ECO:0000256" key="3">
    <source>
        <dbReference type="ARBA" id="ARBA00005438"/>
    </source>
</evidence>
<dbReference type="InterPro" id="IPR059117">
    <property type="entry name" value="APS_kinase_dom"/>
</dbReference>
<dbReference type="Pfam" id="PF00009">
    <property type="entry name" value="GTP_EFTU"/>
    <property type="match status" value="1"/>
</dbReference>
<comment type="function">
    <text evidence="2">APS kinase catalyzes the synthesis of activated sulfate.</text>
</comment>
<dbReference type="Gene3D" id="3.40.50.300">
    <property type="entry name" value="P-loop containing nucleotide triphosphate hydrolases"/>
    <property type="match status" value="2"/>
</dbReference>
<keyword evidence="12" id="KW-0418">Kinase</keyword>
<dbReference type="InterPro" id="IPR009000">
    <property type="entry name" value="Transl_B-barrel_sf"/>
</dbReference>
<dbReference type="HAMAP" id="MF_00065">
    <property type="entry name" value="Adenylyl_sulf_kinase"/>
    <property type="match status" value="1"/>
</dbReference>
<evidence type="ECO:0000256" key="9">
    <source>
        <dbReference type="ARBA" id="ARBA00023134"/>
    </source>
</evidence>
<keyword evidence="10" id="KW-0511">Multifunctional enzyme</keyword>
<dbReference type="RefSeq" id="WP_051570102.1">
    <property type="nucleotide sequence ID" value="NZ_KK073874.1"/>
</dbReference>
<dbReference type="CDD" id="cd02027">
    <property type="entry name" value="APSK"/>
    <property type="match status" value="1"/>
</dbReference>
<evidence type="ECO:0000256" key="12">
    <source>
        <dbReference type="HAMAP-Rule" id="MF_00065"/>
    </source>
</evidence>
<dbReference type="InterPro" id="IPR050100">
    <property type="entry name" value="TRAFAC_GTPase_members"/>
</dbReference>
<dbReference type="PROSITE" id="PS00301">
    <property type="entry name" value="G_TR_1"/>
    <property type="match status" value="1"/>
</dbReference>
<dbReference type="NCBIfam" id="NF003013">
    <property type="entry name" value="PRK03846.1"/>
    <property type="match status" value="1"/>
</dbReference>
<dbReference type="CDD" id="cd04095">
    <property type="entry name" value="CysN_NoDQ_III"/>
    <property type="match status" value="1"/>
</dbReference>
<dbReference type="FunFam" id="3.40.50.300:FF:000119">
    <property type="entry name" value="Sulfate adenylyltransferase subunit 1"/>
    <property type="match status" value="1"/>
</dbReference>
<feature type="domain" description="Tr-type G" evidence="13">
    <location>
        <begin position="1"/>
        <end position="213"/>
    </location>
</feature>
<dbReference type="CDD" id="cd04166">
    <property type="entry name" value="CysN_ATPS"/>
    <property type="match status" value="1"/>
</dbReference>
<dbReference type="UniPathway" id="UPA00140">
    <property type="reaction ID" value="UER00205"/>
</dbReference>
<dbReference type="Pfam" id="PF22594">
    <property type="entry name" value="GTP-eEF1A_C"/>
    <property type="match status" value="1"/>
</dbReference>
<dbReference type="InterPro" id="IPR041757">
    <property type="entry name" value="CysN_GTP-bd"/>
</dbReference>
<dbReference type="NCBIfam" id="TIGR02034">
    <property type="entry name" value="CysN"/>
    <property type="match status" value="1"/>
</dbReference>
<dbReference type="SUPFAM" id="SSF52540">
    <property type="entry name" value="P-loop containing nucleoside triphosphate hydrolases"/>
    <property type="match status" value="2"/>
</dbReference>
<dbReference type="NCBIfam" id="NF004035">
    <property type="entry name" value="PRK05506.1"/>
    <property type="match status" value="1"/>
</dbReference>
<dbReference type="InterPro" id="IPR011779">
    <property type="entry name" value="SO4_adenylTrfase_lsu"/>
</dbReference>
<dbReference type="InterPro" id="IPR002891">
    <property type="entry name" value="APS"/>
</dbReference>
<evidence type="ECO:0000256" key="6">
    <source>
        <dbReference type="ARBA" id="ARBA00022695"/>
    </source>
</evidence>
<evidence type="ECO:0000259" key="13">
    <source>
        <dbReference type="PROSITE" id="PS51722"/>
    </source>
</evidence>
<dbReference type="Pfam" id="PF01583">
    <property type="entry name" value="APS_kinase"/>
    <property type="match status" value="1"/>
</dbReference>